<feature type="region of interest" description="Disordered" evidence="1">
    <location>
        <begin position="1"/>
        <end position="24"/>
    </location>
</feature>
<reference evidence="2" key="1">
    <citation type="submission" date="2015-01" db="EMBL/GenBank/DDBJ databases">
        <title>Transcriptome Assembly of Fopius arisanus.</title>
        <authorList>
            <person name="Geib S."/>
        </authorList>
    </citation>
    <scope>NUCLEOTIDE SEQUENCE</scope>
</reference>
<accession>A0A0C9QLJ7</accession>
<protein>
    <submittedName>
        <fullName evidence="2">Vps-33.1 protein</fullName>
    </submittedName>
</protein>
<name>A0A0C9QLJ7_9HYME</name>
<feature type="compositionally biased region" description="Basic residues" evidence="1">
    <location>
        <begin position="1"/>
        <end position="12"/>
    </location>
</feature>
<dbReference type="AlphaFoldDB" id="A0A0C9QLJ7"/>
<gene>
    <name evidence="2" type="primary">vps-33.1</name>
    <name evidence="2" type="ORF">g.18648</name>
</gene>
<proteinExistence type="predicted"/>
<dbReference type="EMBL" id="GBYB01001512">
    <property type="protein sequence ID" value="JAG71279.1"/>
    <property type="molecule type" value="Transcribed_RNA"/>
</dbReference>
<evidence type="ECO:0000313" key="2">
    <source>
        <dbReference type="EMBL" id="JAG71279.1"/>
    </source>
</evidence>
<evidence type="ECO:0000256" key="1">
    <source>
        <dbReference type="SAM" id="MobiDB-lite"/>
    </source>
</evidence>
<organism evidence="2">
    <name type="scientific">Fopius arisanus</name>
    <dbReference type="NCBI Taxonomy" id="64838"/>
    <lineage>
        <taxon>Eukaryota</taxon>
        <taxon>Metazoa</taxon>
        <taxon>Ecdysozoa</taxon>
        <taxon>Arthropoda</taxon>
        <taxon>Hexapoda</taxon>
        <taxon>Insecta</taxon>
        <taxon>Pterygota</taxon>
        <taxon>Neoptera</taxon>
        <taxon>Endopterygota</taxon>
        <taxon>Hymenoptera</taxon>
        <taxon>Apocrita</taxon>
        <taxon>Ichneumonoidea</taxon>
        <taxon>Braconidae</taxon>
        <taxon>Opiinae</taxon>
        <taxon>Fopius</taxon>
    </lineage>
</organism>
<sequence length="125" mass="13898">MSTVPKRRRRNRTNSPSSQPVHYIDLTADSPMQLAGPIPGRASQWVEESCSEASNGDSHSSEVGLNIPFLDTIIIDSTDPSTVIRYLSISVLTLINPKPSAHNNYHWNINFVDDNLSASLQYNEM</sequence>